<evidence type="ECO:0000313" key="4">
    <source>
        <dbReference type="Proteomes" id="UP000269265"/>
    </source>
</evidence>
<dbReference type="EMBL" id="RSED01000005">
    <property type="protein sequence ID" value="RRS04942.1"/>
    <property type="molecule type" value="Genomic_DNA"/>
</dbReference>
<dbReference type="RefSeq" id="WP_125242760.1">
    <property type="nucleotide sequence ID" value="NZ_RSED01000005.1"/>
</dbReference>
<dbReference type="CDD" id="cd08545">
    <property type="entry name" value="YcnI_like"/>
    <property type="match status" value="1"/>
</dbReference>
<name>A0A3R8T643_9BURK</name>
<evidence type="ECO:0000256" key="1">
    <source>
        <dbReference type="SAM" id="SignalP"/>
    </source>
</evidence>
<dbReference type="InterPro" id="IPR012533">
    <property type="entry name" value="YcnI-copper_dom"/>
</dbReference>
<sequence>MTIKMIRSTTPRVAWFALLGSLACLGTAQAHITLSSDTAAAGAYARVVLRVPHGCGASPTTGITVQVPAGYLLVRPMPKPGWTLTLEKAPLKPPLRLHGREIGQTTAQVRWQGGPLPADQFDEFVLLGKLDDQAAGPLALRVVQTCEQGSIDWAGGADSATPAPVLDVVPAVPAAPLGAVSPKGPAHTGHGHQH</sequence>
<keyword evidence="4" id="KW-1185">Reference proteome</keyword>
<comment type="caution">
    <text evidence="3">The sequence shown here is derived from an EMBL/GenBank/DDBJ whole genome shotgun (WGS) entry which is preliminary data.</text>
</comment>
<dbReference type="Pfam" id="PF07987">
    <property type="entry name" value="DUF1775"/>
    <property type="match status" value="1"/>
</dbReference>
<feature type="chain" id="PRO_5018738317" evidence="1">
    <location>
        <begin position="31"/>
        <end position="194"/>
    </location>
</feature>
<evidence type="ECO:0000259" key="2">
    <source>
        <dbReference type="Pfam" id="PF07987"/>
    </source>
</evidence>
<organism evidence="3 4">
    <name type="scientific">Aquabacterium soli</name>
    <dbReference type="NCBI Taxonomy" id="2493092"/>
    <lineage>
        <taxon>Bacteria</taxon>
        <taxon>Pseudomonadati</taxon>
        <taxon>Pseudomonadota</taxon>
        <taxon>Betaproteobacteria</taxon>
        <taxon>Burkholderiales</taxon>
        <taxon>Aquabacterium</taxon>
    </lineage>
</organism>
<dbReference type="AlphaFoldDB" id="A0A3R8T643"/>
<dbReference type="Gene3D" id="2.60.40.2230">
    <property type="entry name" value="Uncharacterised protein YcnI-like PF07987, DUF1775"/>
    <property type="match status" value="1"/>
</dbReference>
<proteinExistence type="predicted"/>
<dbReference type="InterPro" id="IPR038507">
    <property type="entry name" value="YcnI-like_sf"/>
</dbReference>
<gene>
    <name evidence="3" type="ORF">EIP75_08200</name>
</gene>
<evidence type="ECO:0000313" key="3">
    <source>
        <dbReference type="EMBL" id="RRS04942.1"/>
    </source>
</evidence>
<dbReference type="PROSITE" id="PS51257">
    <property type="entry name" value="PROKAR_LIPOPROTEIN"/>
    <property type="match status" value="1"/>
</dbReference>
<dbReference type="Proteomes" id="UP000269265">
    <property type="component" value="Unassembled WGS sequence"/>
</dbReference>
<keyword evidence="1" id="KW-0732">Signal</keyword>
<protein>
    <submittedName>
        <fullName evidence="3">DUF1775 domain-containing protein</fullName>
    </submittedName>
</protein>
<feature type="domain" description="YncI copper-binding" evidence="2">
    <location>
        <begin position="31"/>
        <end position="168"/>
    </location>
</feature>
<accession>A0A3R8T643</accession>
<feature type="signal peptide" evidence="1">
    <location>
        <begin position="1"/>
        <end position="30"/>
    </location>
</feature>
<reference evidence="3 4" key="1">
    <citation type="submission" date="2018-12" db="EMBL/GenBank/DDBJ databases">
        <title>The whole draft genome of Aquabacterium sp. SJQ9.</title>
        <authorList>
            <person name="Sun L."/>
            <person name="Gao X."/>
            <person name="Chen W."/>
            <person name="Huang K."/>
        </authorList>
    </citation>
    <scope>NUCLEOTIDE SEQUENCE [LARGE SCALE GENOMIC DNA]</scope>
    <source>
        <strain evidence="3 4">SJQ9</strain>
    </source>
</reference>
<dbReference type="OrthoDB" id="9796962at2"/>